<dbReference type="InterPro" id="IPR036880">
    <property type="entry name" value="Kunitz_BPTI_sf"/>
</dbReference>
<dbReference type="InterPro" id="IPR050098">
    <property type="entry name" value="TFPI/VKTCI-like"/>
</dbReference>
<accession>A0A9X3X6T8</accession>
<comment type="caution">
    <text evidence="4">The sequence shown here is derived from an EMBL/GenBank/DDBJ whole genome shotgun (WGS) entry which is preliminary data.</text>
</comment>
<keyword evidence="5" id="KW-1185">Reference proteome</keyword>
<feature type="signal peptide" evidence="2">
    <location>
        <begin position="1"/>
        <end position="22"/>
    </location>
</feature>
<dbReference type="GO" id="GO:0005615">
    <property type="term" value="C:extracellular space"/>
    <property type="evidence" value="ECO:0007669"/>
    <property type="project" value="TreeGrafter"/>
</dbReference>
<dbReference type="RefSeq" id="WP_272423456.1">
    <property type="nucleotide sequence ID" value="NZ_JAGTJJ010000013.1"/>
</dbReference>
<dbReference type="AlphaFoldDB" id="A0A9X3X6T8"/>
<dbReference type="CDD" id="cd00109">
    <property type="entry name" value="Kunitz-type"/>
    <property type="match status" value="1"/>
</dbReference>
<feature type="chain" id="PRO_5040996314" evidence="2">
    <location>
        <begin position="23"/>
        <end position="105"/>
    </location>
</feature>
<organism evidence="4 5">
    <name type="scientific">Polyangium jinanense</name>
    <dbReference type="NCBI Taxonomy" id="2829994"/>
    <lineage>
        <taxon>Bacteria</taxon>
        <taxon>Pseudomonadati</taxon>
        <taxon>Myxococcota</taxon>
        <taxon>Polyangia</taxon>
        <taxon>Polyangiales</taxon>
        <taxon>Polyangiaceae</taxon>
        <taxon>Polyangium</taxon>
    </lineage>
</organism>
<evidence type="ECO:0000256" key="1">
    <source>
        <dbReference type="ARBA" id="ARBA00023157"/>
    </source>
</evidence>
<evidence type="ECO:0000313" key="5">
    <source>
        <dbReference type="Proteomes" id="UP001151081"/>
    </source>
</evidence>
<keyword evidence="1" id="KW-1015">Disulfide bond</keyword>
<dbReference type="SMART" id="SM00131">
    <property type="entry name" value="KU"/>
    <property type="match status" value="1"/>
</dbReference>
<protein>
    <submittedName>
        <fullName evidence="4">BPTI/Kunitz domain-containing protein</fullName>
    </submittedName>
</protein>
<dbReference type="EMBL" id="JAGTJJ010000013">
    <property type="protein sequence ID" value="MDC3983428.1"/>
    <property type="molecule type" value="Genomic_DNA"/>
</dbReference>
<dbReference type="PRINTS" id="PR00759">
    <property type="entry name" value="BASICPTASE"/>
</dbReference>
<keyword evidence="2" id="KW-0732">Signal</keyword>
<dbReference type="GO" id="GO:0004867">
    <property type="term" value="F:serine-type endopeptidase inhibitor activity"/>
    <property type="evidence" value="ECO:0007669"/>
    <property type="project" value="InterPro"/>
</dbReference>
<dbReference type="InterPro" id="IPR002223">
    <property type="entry name" value="Kunitz_BPTI"/>
</dbReference>
<reference evidence="4 5" key="1">
    <citation type="submission" date="2021-04" db="EMBL/GenBank/DDBJ databases">
        <title>Genome analysis of Polyangium sp.</title>
        <authorList>
            <person name="Li Y."/>
            <person name="Wang J."/>
        </authorList>
    </citation>
    <scope>NUCLEOTIDE SEQUENCE [LARGE SCALE GENOMIC DNA]</scope>
    <source>
        <strain evidence="4 5">SDU14</strain>
    </source>
</reference>
<dbReference type="PANTHER" id="PTHR10083:SF373">
    <property type="entry name" value="SERINE PEPTIDASE INHIBITOR, KUNITZ TYPE, 2"/>
    <property type="match status" value="1"/>
</dbReference>
<dbReference type="InterPro" id="IPR020901">
    <property type="entry name" value="Prtase_inh_Kunz-CS"/>
</dbReference>
<feature type="domain" description="BPTI/Kunitz inhibitor" evidence="3">
    <location>
        <begin position="48"/>
        <end position="98"/>
    </location>
</feature>
<gene>
    <name evidence="4" type="ORF">KEG57_23165</name>
</gene>
<dbReference type="PROSITE" id="PS00280">
    <property type="entry name" value="BPTI_KUNITZ_1"/>
    <property type="match status" value="1"/>
</dbReference>
<dbReference type="Pfam" id="PF00014">
    <property type="entry name" value="Kunitz_BPTI"/>
    <property type="match status" value="1"/>
</dbReference>
<name>A0A9X3X6T8_9BACT</name>
<evidence type="ECO:0000256" key="2">
    <source>
        <dbReference type="SAM" id="SignalP"/>
    </source>
</evidence>
<dbReference type="Gene3D" id="4.10.410.10">
    <property type="entry name" value="Pancreatic trypsin inhibitor Kunitz domain"/>
    <property type="match status" value="1"/>
</dbReference>
<evidence type="ECO:0000259" key="3">
    <source>
        <dbReference type="PROSITE" id="PS50279"/>
    </source>
</evidence>
<sequence length="105" mass="11577">MTKGLPFVFAAISFLFVLPASAAEDASENAELAEDVQDLVVPPARRICLQPIASGPCRAAFRRYAFNSAVGRCVPFMYGGCQGNMNNFESMHACQRTCNRPPFRW</sequence>
<dbReference type="PANTHER" id="PTHR10083">
    <property type="entry name" value="KUNITZ-TYPE PROTEASE INHIBITOR-RELATED"/>
    <property type="match status" value="1"/>
</dbReference>
<dbReference type="SUPFAM" id="SSF57362">
    <property type="entry name" value="BPTI-like"/>
    <property type="match status" value="1"/>
</dbReference>
<dbReference type="PROSITE" id="PS50279">
    <property type="entry name" value="BPTI_KUNITZ_2"/>
    <property type="match status" value="1"/>
</dbReference>
<evidence type="ECO:0000313" key="4">
    <source>
        <dbReference type="EMBL" id="MDC3983428.1"/>
    </source>
</evidence>
<dbReference type="FunFam" id="4.10.410.10:FF:000004">
    <property type="entry name" value="Tissue factor pathway inhibitor"/>
    <property type="match status" value="1"/>
</dbReference>
<proteinExistence type="predicted"/>
<dbReference type="Proteomes" id="UP001151081">
    <property type="component" value="Unassembled WGS sequence"/>
</dbReference>